<dbReference type="Proteomes" id="UP000005406">
    <property type="component" value="Unassembled WGS sequence"/>
</dbReference>
<reference evidence="1 2" key="1">
    <citation type="submission" date="2012-03" db="EMBL/GenBank/DDBJ databases">
        <authorList>
            <person name="Rasko D."/>
            <person name="Redman J."/>
            <person name="Daugherty S.C."/>
            <person name="Tallon L."/>
            <person name="Sadzewicz L."/>
            <person name="Jones K."/>
            <person name="Santana-Cruz I."/>
            <person name="Liu X."/>
        </authorList>
    </citation>
    <scope>NUCLEOTIDE SEQUENCE [LARGE SCALE GENOMIC DNA]</scope>
    <source>
        <strain evidence="1 2">CCH060</strain>
    </source>
</reference>
<proteinExistence type="predicted"/>
<evidence type="ECO:0000313" key="1">
    <source>
        <dbReference type="EMBL" id="EIQ04360.1"/>
    </source>
</evidence>
<comment type="caution">
    <text evidence="1">The sequence shown here is derived from an EMBL/GenBank/DDBJ whole genome shotgun (WGS) entry which is preliminary data.</text>
</comment>
<sequence>MIVVNVFLYDTITAFFIHKYYRVEMKGNLKVIISGRYNALYLLCVEENPFLF</sequence>
<name>A0A6N3QX98_SHIFL</name>
<dbReference type="AlphaFoldDB" id="A0A6N3QX98"/>
<gene>
    <name evidence="1" type="ORF">SFCCH060_4586</name>
</gene>
<dbReference type="EMBL" id="AKMW01000073">
    <property type="protein sequence ID" value="EIQ04360.1"/>
    <property type="molecule type" value="Genomic_DNA"/>
</dbReference>
<organism evidence="1 2">
    <name type="scientific">Shigella flexneri CCH060</name>
    <dbReference type="NCBI Taxonomy" id="754091"/>
    <lineage>
        <taxon>Bacteria</taxon>
        <taxon>Pseudomonadati</taxon>
        <taxon>Pseudomonadota</taxon>
        <taxon>Gammaproteobacteria</taxon>
        <taxon>Enterobacterales</taxon>
        <taxon>Enterobacteriaceae</taxon>
        <taxon>Shigella</taxon>
    </lineage>
</organism>
<accession>A0A6N3QX98</accession>
<evidence type="ECO:0000313" key="2">
    <source>
        <dbReference type="Proteomes" id="UP000005406"/>
    </source>
</evidence>
<protein>
    <submittedName>
        <fullName evidence="1">Uncharacterized protein</fullName>
    </submittedName>
</protein>